<comment type="caution">
    <text evidence="1">The sequence shown here is derived from an EMBL/GenBank/DDBJ whole genome shotgun (WGS) entry which is preliminary data.</text>
</comment>
<accession>A0A0F9CM12</accession>
<sequence length="84" mass="9873">MDKLTKQEAKDLIVEEYAKRCTRIAEENSSDDQIVSYYQTNIKGVRLCKTFDDVMTFIWHDGDFDEDPEGRLDFLQSSLIKMED</sequence>
<gene>
    <name evidence="1" type="ORF">LCGC14_2384780</name>
</gene>
<dbReference type="AlphaFoldDB" id="A0A0F9CM12"/>
<reference evidence="1" key="1">
    <citation type="journal article" date="2015" name="Nature">
        <title>Complex archaea that bridge the gap between prokaryotes and eukaryotes.</title>
        <authorList>
            <person name="Spang A."/>
            <person name="Saw J.H."/>
            <person name="Jorgensen S.L."/>
            <person name="Zaremba-Niedzwiedzka K."/>
            <person name="Martijn J."/>
            <person name="Lind A.E."/>
            <person name="van Eijk R."/>
            <person name="Schleper C."/>
            <person name="Guy L."/>
            <person name="Ettema T.J."/>
        </authorList>
    </citation>
    <scope>NUCLEOTIDE SEQUENCE</scope>
</reference>
<proteinExistence type="predicted"/>
<dbReference type="EMBL" id="LAZR01035452">
    <property type="protein sequence ID" value="KKL27472.1"/>
    <property type="molecule type" value="Genomic_DNA"/>
</dbReference>
<evidence type="ECO:0000313" key="1">
    <source>
        <dbReference type="EMBL" id="KKL27472.1"/>
    </source>
</evidence>
<protein>
    <submittedName>
        <fullName evidence="1">Uncharacterized protein</fullName>
    </submittedName>
</protein>
<organism evidence="1">
    <name type="scientific">marine sediment metagenome</name>
    <dbReference type="NCBI Taxonomy" id="412755"/>
    <lineage>
        <taxon>unclassified sequences</taxon>
        <taxon>metagenomes</taxon>
        <taxon>ecological metagenomes</taxon>
    </lineage>
</organism>
<name>A0A0F9CM12_9ZZZZ</name>